<dbReference type="InterPro" id="IPR010736">
    <property type="entry name" value="SHIPPO-rpt"/>
</dbReference>
<dbReference type="AlphaFoldDB" id="A0A812SIZ1"/>
<dbReference type="Pfam" id="PF07004">
    <property type="entry name" value="SHIPPO-rpt"/>
    <property type="match status" value="2"/>
</dbReference>
<protein>
    <submittedName>
        <fullName evidence="1">Ank2 protein</fullName>
    </submittedName>
</protein>
<sequence length="145" mass="15102">MTAHDILDMTETNTASNLASTGAWHFEGRVQDAVALPMPISVGRFSQVAIDCALAPADLPGPGAYDGAAAPKPGNAAGAVTQFVSKSPMAHDVQVKDQQRTPGPGAYTIVGSIDRALNDLQDAKLLFYWMPAFAIAKCPAGCEMA</sequence>
<gene>
    <name evidence="1" type="primary">Ank2</name>
    <name evidence="1" type="ORF">SNAT2548_LOCUS27250</name>
</gene>
<reference evidence="1" key="1">
    <citation type="submission" date="2021-02" db="EMBL/GenBank/DDBJ databases">
        <authorList>
            <person name="Dougan E. K."/>
            <person name="Rhodes N."/>
            <person name="Thang M."/>
            <person name="Chan C."/>
        </authorList>
    </citation>
    <scope>NUCLEOTIDE SEQUENCE</scope>
</reference>
<organism evidence="1 2">
    <name type="scientific">Symbiodinium natans</name>
    <dbReference type="NCBI Taxonomy" id="878477"/>
    <lineage>
        <taxon>Eukaryota</taxon>
        <taxon>Sar</taxon>
        <taxon>Alveolata</taxon>
        <taxon>Dinophyceae</taxon>
        <taxon>Suessiales</taxon>
        <taxon>Symbiodiniaceae</taxon>
        <taxon>Symbiodinium</taxon>
    </lineage>
</organism>
<dbReference type="EMBL" id="CAJNDS010002460">
    <property type="protein sequence ID" value="CAE7485729.1"/>
    <property type="molecule type" value="Genomic_DNA"/>
</dbReference>
<comment type="caution">
    <text evidence="1">The sequence shown here is derived from an EMBL/GenBank/DDBJ whole genome shotgun (WGS) entry which is preliminary data.</text>
</comment>
<accession>A0A812SIZ1</accession>
<proteinExistence type="predicted"/>
<dbReference type="Proteomes" id="UP000604046">
    <property type="component" value="Unassembled WGS sequence"/>
</dbReference>
<name>A0A812SIZ1_9DINO</name>
<evidence type="ECO:0000313" key="2">
    <source>
        <dbReference type="Proteomes" id="UP000604046"/>
    </source>
</evidence>
<keyword evidence="2" id="KW-1185">Reference proteome</keyword>
<evidence type="ECO:0000313" key="1">
    <source>
        <dbReference type="EMBL" id="CAE7485729.1"/>
    </source>
</evidence>